<dbReference type="InterPro" id="IPR002466">
    <property type="entry name" value="A_deamin"/>
</dbReference>
<dbReference type="SMART" id="SM00552">
    <property type="entry name" value="ADEAMc"/>
    <property type="match status" value="1"/>
</dbReference>
<feature type="compositionally biased region" description="Low complexity" evidence="1">
    <location>
        <begin position="1"/>
        <end position="10"/>
    </location>
</feature>
<feature type="region of interest" description="Disordered" evidence="1">
    <location>
        <begin position="1"/>
        <end position="20"/>
    </location>
</feature>
<gene>
    <name evidence="3" type="ORF">LUZ61_018470</name>
</gene>
<dbReference type="PROSITE" id="PS50141">
    <property type="entry name" value="A_DEAMIN_EDITASE"/>
    <property type="match status" value="1"/>
</dbReference>
<protein>
    <recommendedName>
        <fullName evidence="2">A to I editase domain-containing protein</fullName>
    </recommendedName>
</protein>
<name>A0AAD5Z9H5_9POAL</name>
<organism evidence="3 4">
    <name type="scientific">Rhynchospora tenuis</name>
    <dbReference type="NCBI Taxonomy" id="198213"/>
    <lineage>
        <taxon>Eukaryota</taxon>
        <taxon>Viridiplantae</taxon>
        <taxon>Streptophyta</taxon>
        <taxon>Embryophyta</taxon>
        <taxon>Tracheophyta</taxon>
        <taxon>Spermatophyta</taxon>
        <taxon>Magnoliopsida</taxon>
        <taxon>Liliopsida</taxon>
        <taxon>Poales</taxon>
        <taxon>Cyperaceae</taxon>
        <taxon>Cyperoideae</taxon>
        <taxon>Rhynchosporeae</taxon>
        <taxon>Rhynchospora</taxon>
    </lineage>
</organism>
<dbReference type="GO" id="GO:0006382">
    <property type="term" value="P:adenosine to inosine editing"/>
    <property type="evidence" value="ECO:0007669"/>
    <property type="project" value="TreeGrafter"/>
</dbReference>
<dbReference type="GO" id="GO:0005730">
    <property type="term" value="C:nucleolus"/>
    <property type="evidence" value="ECO:0007669"/>
    <property type="project" value="TreeGrafter"/>
</dbReference>
<dbReference type="GO" id="GO:0003726">
    <property type="term" value="F:double-stranded RNA adenosine deaminase activity"/>
    <property type="evidence" value="ECO:0007669"/>
    <property type="project" value="TreeGrafter"/>
</dbReference>
<dbReference type="GO" id="GO:0008251">
    <property type="term" value="F:tRNA-specific adenosine deaminase activity"/>
    <property type="evidence" value="ECO:0007669"/>
    <property type="project" value="TreeGrafter"/>
</dbReference>
<sequence>MASSSAASSPSPLPWEGTPNERIQWGERISRSILSLYEALPKKGKPQGRETTVLAAFVVSSPSLDVEVVALGTGTKCLGGSLLSPRGDLVNDSHAEIIARRSLLRYLYSEIERLSSSSLRTHEKNTILELDSSCKVKYRIKEGSHLHLYVTQLPCGFLSTPESSFENRNTISLEFSRVVKKPGRGDTTFSMSCFDKMTRWCVVGVQGALLSLQMQPLYISTITIGKSHLDIPTVSLATSLEDRLSSLQNKLSYPFKIKKPIFCEAPIPPEVFHQLTSCGDVHNLTCG</sequence>
<evidence type="ECO:0000259" key="2">
    <source>
        <dbReference type="PROSITE" id="PS50141"/>
    </source>
</evidence>
<evidence type="ECO:0000256" key="1">
    <source>
        <dbReference type="SAM" id="MobiDB-lite"/>
    </source>
</evidence>
<proteinExistence type="predicted"/>
<dbReference type="GO" id="GO:0006396">
    <property type="term" value="P:RNA processing"/>
    <property type="evidence" value="ECO:0007669"/>
    <property type="project" value="InterPro"/>
</dbReference>
<evidence type="ECO:0000313" key="3">
    <source>
        <dbReference type="EMBL" id="KAJ3689306.1"/>
    </source>
</evidence>
<dbReference type="PANTHER" id="PTHR10910">
    <property type="entry name" value="EUKARYOTE SPECIFIC DSRNA BINDING PROTEIN"/>
    <property type="match status" value="1"/>
</dbReference>
<comment type="caution">
    <text evidence="3">The sequence shown here is derived from an EMBL/GenBank/DDBJ whole genome shotgun (WGS) entry which is preliminary data.</text>
</comment>
<feature type="domain" description="A to I editase" evidence="2">
    <location>
        <begin position="70"/>
        <end position="260"/>
    </location>
</feature>
<dbReference type="AlphaFoldDB" id="A0AAD5Z9H5"/>
<reference evidence="3 4" key="1">
    <citation type="journal article" date="2022" name="Cell">
        <title>Repeat-based holocentromeres influence genome architecture and karyotype evolution.</title>
        <authorList>
            <person name="Hofstatter P.G."/>
            <person name="Thangavel G."/>
            <person name="Lux T."/>
            <person name="Neumann P."/>
            <person name="Vondrak T."/>
            <person name="Novak P."/>
            <person name="Zhang M."/>
            <person name="Costa L."/>
            <person name="Castellani M."/>
            <person name="Scott A."/>
            <person name="Toegelov H."/>
            <person name="Fuchs J."/>
            <person name="Mata-Sucre Y."/>
            <person name="Dias Y."/>
            <person name="Vanzela A.L.L."/>
            <person name="Huettel B."/>
            <person name="Almeida C.C.S."/>
            <person name="Simkova H."/>
            <person name="Souza G."/>
            <person name="Pedrosa-Harand A."/>
            <person name="Macas J."/>
            <person name="Mayer K.F.X."/>
            <person name="Houben A."/>
            <person name="Marques A."/>
        </authorList>
    </citation>
    <scope>NUCLEOTIDE SEQUENCE [LARGE SCALE GENOMIC DNA]</scope>
    <source>
        <strain evidence="3">RhyTen1mFocal</strain>
    </source>
</reference>
<dbReference type="Proteomes" id="UP001210211">
    <property type="component" value="Unassembled WGS sequence"/>
</dbReference>
<keyword evidence="4" id="KW-1185">Reference proteome</keyword>
<dbReference type="Pfam" id="PF02137">
    <property type="entry name" value="A_deamin"/>
    <property type="match status" value="2"/>
</dbReference>
<evidence type="ECO:0000313" key="4">
    <source>
        <dbReference type="Proteomes" id="UP001210211"/>
    </source>
</evidence>
<dbReference type="EMBL" id="JAMRDG010000002">
    <property type="protein sequence ID" value="KAJ3689306.1"/>
    <property type="molecule type" value="Genomic_DNA"/>
</dbReference>
<dbReference type="GO" id="GO:0003725">
    <property type="term" value="F:double-stranded RNA binding"/>
    <property type="evidence" value="ECO:0007669"/>
    <property type="project" value="TreeGrafter"/>
</dbReference>
<accession>A0AAD5Z9H5</accession>
<dbReference type="PANTHER" id="PTHR10910:SF62">
    <property type="entry name" value="AT07585P-RELATED"/>
    <property type="match status" value="1"/>
</dbReference>
<dbReference type="GO" id="GO:0005737">
    <property type="term" value="C:cytoplasm"/>
    <property type="evidence" value="ECO:0007669"/>
    <property type="project" value="TreeGrafter"/>
</dbReference>